<dbReference type="InterPro" id="IPR004307">
    <property type="entry name" value="TspO_MBR"/>
</dbReference>
<evidence type="ECO:0000313" key="7">
    <source>
        <dbReference type="EMBL" id="GLH68463.1"/>
    </source>
</evidence>
<dbReference type="PANTHER" id="PTHR10057">
    <property type="entry name" value="PERIPHERAL-TYPE BENZODIAZEPINE RECEPTOR"/>
    <property type="match status" value="1"/>
</dbReference>
<organism evidence="7 8">
    <name type="scientific">Geothrix edaphica</name>
    <dbReference type="NCBI Taxonomy" id="2927976"/>
    <lineage>
        <taxon>Bacteria</taxon>
        <taxon>Pseudomonadati</taxon>
        <taxon>Acidobacteriota</taxon>
        <taxon>Holophagae</taxon>
        <taxon>Holophagales</taxon>
        <taxon>Holophagaceae</taxon>
        <taxon>Geothrix</taxon>
    </lineage>
</organism>
<comment type="subcellular location">
    <subcellularLocation>
        <location evidence="1">Membrane</location>
        <topology evidence="1">Multi-pass membrane protein</topology>
    </subcellularLocation>
</comment>
<feature type="transmembrane region" description="Helical" evidence="6">
    <location>
        <begin position="136"/>
        <end position="157"/>
    </location>
</feature>
<evidence type="ECO:0000256" key="1">
    <source>
        <dbReference type="ARBA" id="ARBA00004141"/>
    </source>
</evidence>
<name>A0ABQ5Q1J5_9BACT</name>
<comment type="caution">
    <text evidence="7">The sequence shown here is derived from an EMBL/GenBank/DDBJ whole genome shotgun (WGS) entry which is preliminary data.</text>
</comment>
<keyword evidence="3 6" id="KW-0812">Transmembrane</keyword>
<reference evidence="7" key="1">
    <citation type="journal article" date="2023" name="Antonie Van Leeuwenhoek">
        <title>Mesoterricola silvestris gen. nov., sp. nov., Mesoterricola sediminis sp. nov., Geothrix oryzae sp. nov., Geothrix edaphica sp. nov., Geothrix rubra sp. nov., and Geothrix limicola sp. nov., six novel members of Acidobacteriota isolated from soils.</title>
        <authorList>
            <person name="Itoh H."/>
            <person name="Sugisawa Y."/>
            <person name="Mise K."/>
            <person name="Xu Z."/>
            <person name="Kuniyasu M."/>
            <person name="Ushijima N."/>
            <person name="Kawano K."/>
            <person name="Kobayashi E."/>
            <person name="Shiratori Y."/>
            <person name="Masuda Y."/>
            <person name="Senoo K."/>
        </authorList>
    </citation>
    <scope>NUCLEOTIDE SEQUENCE</scope>
    <source>
        <strain evidence="7">Red802</strain>
    </source>
</reference>
<keyword evidence="5 6" id="KW-0472">Membrane</keyword>
<feature type="transmembrane region" description="Helical" evidence="6">
    <location>
        <begin position="84"/>
        <end position="102"/>
    </location>
</feature>
<accession>A0ABQ5Q1J5</accession>
<evidence type="ECO:0000313" key="8">
    <source>
        <dbReference type="Proteomes" id="UP001165044"/>
    </source>
</evidence>
<dbReference type="EMBL" id="BSDC01000005">
    <property type="protein sequence ID" value="GLH68463.1"/>
    <property type="molecule type" value="Genomic_DNA"/>
</dbReference>
<dbReference type="PIRSF" id="PIRSF005859">
    <property type="entry name" value="PBR"/>
    <property type="match status" value="1"/>
</dbReference>
<evidence type="ECO:0000256" key="6">
    <source>
        <dbReference type="SAM" id="Phobius"/>
    </source>
</evidence>
<dbReference type="Pfam" id="PF03073">
    <property type="entry name" value="TspO_MBR"/>
    <property type="match status" value="1"/>
</dbReference>
<evidence type="ECO:0000256" key="4">
    <source>
        <dbReference type="ARBA" id="ARBA00022989"/>
    </source>
</evidence>
<dbReference type="InterPro" id="IPR038330">
    <property type="entry name" value="TspO/MBR-related_sf"/>
</dbReference>
<proteinExistence type="inferred from homology"/>
<evidence type="ECO:0000256" key="5">
    <source>
        <dbReference type="ARBA" id="ARBA00023136"/>
    </source>
</evidence>
<evidence type="ECO:0000256" key="3">
    <source>
        <dbReference type="ARBA" id="ARBA00022692"/>
    </source>
</evidence>
<feature type="transmembrane region" description="Helical" evidence="6">
    <location>
        <begin position="108"/>
        <end position="129"/>
    </location>
</feature>
<feature type="transmembrane region" description="Helical" evidence="6">
    <location>
        <begin position="50"/>
        <end position="72"/>
    </location>
</feature>
<keyword evidence="8" id="KW-1185">Reference proteome</keyword>
<dbReference type="PANTHER" id="PTHR10057:SF0">
    <property type="entry name" value="TRANSLOCATOR PROTEIN"/>
    <property type="match status" value="1"/>
</dbReference>
<dbReference type="CDD" id="cd15904">
    <property type="entry name" value="TSPO_MBR"/>
    <property type="match status" value="1"/>
</dbReference>
<dbReference type="Gene3D" id="1.20.1260.100">
    <property type="entry name" value="TspO/MBR protein"/>
    <property type="match status" value="1"/>
</dbReference>
<gene>
    <name evidence="7" type="primary">tspO</name>
    <name evidence="7" type="ORF">GETHED_28270</name>
</gene>
<dbReference type="Proteomes" id="UP001165044">
    <property type="component" value="Unassembled WGS sequence"/>
</dbReference>
<comment type="similarity">
    <text evidence="2">Belongs to the TspO/BZRP family.</text>
</comment>
<protein>
    <submittedName>
        <fullName evidence="7">Tryptophan-rich sensory protein</fullName>
    </submittedName>
</protein>
<dbReference type="RefSeq" id="WP_285610390.1">
    <property type="nucleotide sequence ID" value="NZ_BSDC01000005.1"/>
</dbReference>
<keyword evidence="4 6" id="KW-1133">Transmembrane helix</keyword>
<evidence type="ECO:0000256" key="2">
    <source>
        <dbReference type="ARBA" id="ARBA00007524"/>
    </source>
</evidence>
<sequence length="165" mass="18463">MAHLPLSKQVLGFLGWLLVCLAAAALGGLASAQAGVFYQALLRPDWAPPGWLFGPVWTVLYFLMAVSAWLVWRVGGFRNAGFALSMFLFQLAVNALWTWLFFVWHLGAAALAEILVLWLLIVATVSLFWRHHRLAAVLLLPYLAWVSFAAVLTWAVWKHNPHLLT</sequence>